<comment type="caution">
    <text evidence="3">The sequence shown here is derived from an EMBL/GenBank/DDBJ whole genome shotgun (WGS) entry which is preliminary data.</text>
</comment>
<organism evidence="3 4">
    <name type="scientific">Candidatus Caccovicinus merdipullorum</name>
    <dbReference type="NCBI Taxonomy" id="2840724"/>
    <lineage>
        <taxon>Bacteria</taxon>
        <taxon>Bacillati</taxon>
        <taxon>Bacillota</taxon>
        <taxon>Clostridia</taxon>
        <taxon>Eubacteriales</taxon>
        <taxon>Candidatus Caccovicinus</taxon>
    </lineage>
</organism>
<feature type="transmembrane region" description="Helical" evidence="1">
    <location>
        <begin position="192"/>
        <end position="210"/>
    </location>
</feature>
<keyword evidence="1" id="KW-0812">Transmembrane</keyword>
<gene>
    <name evidence="3" type="ORF">IAB60_01165</name>
</gene>
<dbReference type="EMBL" id="DVKS01000021">
    <property type="protein sequence ID" value="HIT40703.1"/>
    <property type="molecule type" value="Genomic_DNA"/>
</dbReference>
<reference evidence="3" key="2">
    <citation type="journal article" date="2021" name="PeerJ">
        <title>Extensive microbial diversity within the chicken gut microbiome revealed by metagenomics and culture.</title>
        <authorList>
            <person name="Gilroy R."/>
            <person name="Ravi A."/>
            <person name="Getino M."/>
            <person name="Pursley I."/>
            <person name="Horton D.L."/>
            <person name="Alikhan N.F."/>
            <person name="Baker D."/>
            <person name="Gharbi K."/>
            <person name="Hall N."/>
            <person name="Watson M."/>
            <person name="Adriaenssens E.M."/>
            <person name="Foster-Nyarko E."/>
            <person name="Jarju S."/>
            <person name="Secka A."/>
            <person name="Antonio M."/>
            <person name="Oren A."/>
            <person name="Chaudhuri R.R."/>
            <person name="La Ragione R."/>
            <person name="Hildebrand F."/>
            <person name="Pallen M.J."/>
        </authorList>
    </citation>
    <scope>NUCLEOTIDE SEQUENCE</scope>
    <source>
        <strain evidence="3">CHK123-3438</strain>
    </source>
</reference>
<evidence type="ECO:0000256" key="1">
    <source>
        <dbReference type="SAM" id="Phobius"/>
    </source>
</evidence>
<name>A0A9D1GH09_9FIRM</name>
<dbReference type="PANTHER" id="PTHR37312">
    <property type="entry name" value="MEMBRANE-BOUND ACYLTRANSFERASE YKRP-RELATED"/>
    <property type="match status" value="1"/>
</dbReference>
<feature type="transmembrane region" description="Helical" evidence="1">
    <location>
        <begin position="74"/>
        <end position="91"/>
    </location>
</feature>
<evidence type="ECO:0000313" key="3">
    <source>
        <dbReference type="EMBL" id="HIT40703.1"/>
    </source>
</evidence>
<feature type="transmembrane region" description="Helical" evidence="1">
    <location>
        <begin position="36"/>
        <end position="53"/>
    </location>
</feature>
<protein>
    <submittedName>
        <fullName evidence="3">Acyltransferase family protein</fullName>
    </submittedName>
</protein>
<evidence type="ECO:0000313" key="4">
    <source>
        <dbReference type="Proteomes" id="UP000886860"/>
    </source>
</evidence>
<keyword evidence="3" id="KW-0012">Acyltransferase</keyword>
<reference evidence="3" key="1">
    <citation type="submission" date="2020-10" db="EMBL/GenBank/DDBJ databases">
        <authorList>
            <person name="Gilroy R."/>
        </authorList>
    </citation>
    <scope>NUCLEOTIDE SEQUENCE</scope>
    <source>
        <strain evidence="3">CHK123-3438</strain>
    </source>
</reference>
<feature type="transmembrane region" description="Helical" evidence="1">
    <location>
        <begin position="258"/>
        <end position="276"/>
    </location>
</feature>
<proteinExistence type="predicted"/>
<dbReference type="GO" id="GO:0016747">
    <property type="term" value="F:acyltransferase activity, transferring groups other than amino-acyl groups"/>
    <property type="evidence" value="ECO:0007669"/>
    <property type="project" value="InterPro"/>
</dbReference>
<dbReference type="InterPro" id="IPR052734">
    <property type="entry name" value="Nod_factor_acetyltransferase"/>
</dbReference>
<feature type="transmembrane region" description="Helical" evidence="1">
    <location>
        <begin position="165"/>
        <end position="186"/>
    </location>
</feature>
<feature type="transmembrane region" description="Helical" evidence="1">
    <location>
        <begin position="12"/>
        <end position="30"/>
    </location>
</feature>
<dbReference type="AlphaFoldDB" id="A0A9D1GH09"/>
<feature type="domain" description="Acyltransferase 3" evidence="2">
    <location>
        <begin position="12"/>
        <end position="322"/>
    </location>
</feature>
<feature type="transmembrane region" description="Helical" evidence="1">
    <location>
        <begin position="335"/>
        <end position="353"/>
    </location>
</feature>
<keyword evidence="1" id="KW-1133">Transmembrane helix</keyword>
<accession>A0A9D1GH09</accession>
<dbReference type="PANTHER" id="PTHR37312:SF1">
    <property type="entry name" value="MEMBRANE-BOUND ACYLTRANSFERASE YKRP-RELATED"/>
    <property type="match status" value="1"/>
</dbReference>
<evidence type="ECO:0000259" key="2">
    <source>
        <dbReference type="Pfam" id="PF01757"/>
    </source>
</evidence>
<dbReference type="Pfam" id="PF01757">
    <property type="entry name" value="Acyl_transf_3"/>
    <property type="match status" value="1"/>
</dbReference>
<feature type="transmembrane region" description="Helical" evidence="1">
    <location>
        <begin position="129"/>
        <end position="153"/>
    </location>
</feature>
<sequence>MNYSANTSRSKFWDVVRGLGILSIVIGHSWGPAIPYVYAYHLAIFFFVSGFLYNYKKYGTDPFGHIAAKLKSSWPKYMFYMTIFILCHNFFEDMGINPPSVYYSRSQMLMYIGNSVTFQGAEYMGGAMWFIPLWVLSCGVFGGTVWLCSHVAVFLKLRVSSRQTFLTRLTAAVSFFWGVCGMFFVFRNLQLSYQFHLALLIQPFFGIGWLLKESCPYYRQFLKWYMAIPCAAILAVWIRSRNLYIDLSLGRIGNGWEYYLLAILGIYCCMWLASIIEKSRLAGGLFSLFGRYSFDIMCLHFLFFKILDLLYGRILLGDSSEIYSAFPQAYSTVLWPLYAAAGTYLPALAGLMLDRLKLWLSKNLRESGKRDS</sequence>
<dbReference type="InterPro" id="IPR002656">
    <property type="entry name" value="Acyl_transf_3_dom"/>
</dbReference>
<feature type="transmembrane region" description="Helical" evidence="1">
    <location>
        <begin position="222"/>
        <end position="238"/>
    </location>
</feature>
<keyword evidence="3" id="KW-0808">Transferase</keyword>
<keyword evidence="1" id="KW-0472">Membrane</keyword>
<dbReference type="Proteomes" id="UP000886860">
    <property type="component" value="Unassembled WGS sequence"/>
</dbReference>